<sequence length="610" mass="68576">MPSANPKLEKQASTETVEPIRQAIIVIEHKIRNLEKRKGKLESYRDLQKNGRELNADQKTAVAKYDEVLQTLDITKELYKQIVGIAHDAVKQQKKLARKEAIERMQQDIAKVKEVLLIQDALMNMGTESVREDFLAGKNGAVKLSEQDLKYLDSLYNEVMMKHHREEGEPTFFQQVQKVAEHYVAIVDGKQREIAGTTYNKLKEIITSINQCGYFDQVHETEAVVEEVTEAVAETQISEAPVQDQINEEYNTNDRHIPPESMIPIPNFPVQVAPLPVVSGTTPPQQAPRINDVIGTPNFFFLQESELDSPDVTPQAPIVSHIPTAVNAPIPSQTFTNQNFANAPVVAQQVIYQHQPPQDMSHIPGFANPNPPPPIPMPPSHQQPNMQYSPQHPTNFQQQPQQQQQQQQASSQITQQAQNQNFEPQQENQQQTAEEKVEENQDETIAPESEIEQPNESVDWCQMTETNDWNQTDQSQQSTQDSQQTQQQTPQQNWGDQQRSGYRGRGGRRGNSNGYNGRSRGGYQQNGRAGQGTYYRNDSNYQNGYQQRSWGNSEGNSGYNSGYKRGGGGSRGGGPRGERGMDRGGRGQFRGQRGGNRGGYAPRGKPHTQQ</sequence>
<feature type="compositionally biased region" description="Low complexity" evidence="2">
    <location>
        <begin position="470"/>
        <end position="501"/>
    </location>
</feature>
<dbReference type="STRING" id="166423.A0A0N0U3M3"/>
<proteinExistence type="inferred from homology"/>
<feature type="compositionally biased region" description="Pro residues" evidence="2">
    <location>
        <begin position="369"/>
        <end position="381"/>
    </location>
</feature>
<dbReference type="EMBL" id="KQ435883">
    <property type="protein sequence ID" value="KOX69721.1"/>
    <property type="molecule type" value="Genomic_DNA"/>
</dbReference>
<dbReference type="GO" id="GO:0005737">
    <property type="term" value="C:cytoplasm"/>
    <property type="evidence" value="ECO:0007669"/>
    <property type="project" value="TreeGrafter"/>
</dbReference>
<feature type="region of interest" description="Disordered" evidence="2">
    <location>
        <begin position="357"/>
        <end position="456"/>
    </location>
</feature>
<organism evidence="4 5">
    <name type="scientific">Melipona quadrifasciata</name>
    <dbReference type="NCBI Taxonomy" id="166423"/>
    <lineage>
        <taxon>Eukaryota</taxon>
        <taxon>Metazoa</taxon>
        <taxon>Ecdysozoa</taxon>
        <taxon>Arthropoda</taxon>
        <taxon>Hexapoda</taxon>
        <taxon>Insecta</taxon>
        <taxon>Pterygota</taxon>
        <taxon>Neoptera</taxon>
        <taxon>Endopterygota</taxon>
        <taxon>Hymenoptera</taxon>
        <taxon>Apocrita</taxon>
        <taxon>Aculeata</taxon>
        <taxon>Apoidea</taxon>
        <taxon>Anthophila</taxon>
        <taxon>Apidae</taxon>
        <taxon>Melipona</taxon>
    </lineage>
</organism>
<dbReference type="InterPro" id="IPR041637">
    <property type="entry name" value="Caprin-1_dimer"/>
</dbReference>
<feature type="compositionally biased region" description="Gly residues" evidence="2">
    <location>
        <begin position="586"/>
        <end position="598"/>
    </location>
</feature>
<dbReference type="PANTHER" id="PTHR22922:SF19">
    <property type="entry name" value="CAPRIN HOMOLOG"/>
    <property type="match status" value="1"/>
</dbReference>
<feature type="compositionally biased region" description="Gly residues" evidence="2">
    <location>
        <begin position="564"/>
        <end position="575"/>
    </location>
</feature>
<dbReference type="Proteomes" id="UP000053105">
    <property type="component" value="Unassembled WGS sequence"/>
</dbReference>
<feature type="domain" description="Caprin-1 dimerization" evidence="3">
    <location>
        <begin position="98"/>
        <end position="216"/>
    </location>
</feature>
<feature type="compositionally biased region" description="Low complexity" evidence="2">
    <location>
        <begin position="382"/>
        <end position="432"/>
    </location>
</feature>
<feature type="compositionally biased region" description="Polar residues" evidence="2">
    <location>
        <begin position="534"/>
        <end position="548"/>
    </location>
</feature>
<evidence type="ECO:0000256" key="1">
    <source>
        <dbReference type="ARBA" id="ARBA00007950"/>
    </source>
</evidence>
<gene>
    <name evidence="4" type="ORF">WN51_05004</name>
</gene>
<dbReference type="GO" id="GO:0003723">
    <property type="term" value="F:RNA binding"/>
    <property type="evidence" value="ECO:0007669"/>
    <property type="project" value="TreeGrafter"/>
</dbReference>
<evidence type="ECO:0000259" key="3">
    <source>
        <dbReference type="Pfam" id="PF18293"/>
    </source>
</evidence>
<keyword evidence="5" id="KW-1185">Reference proteome</keyword>
<dbReference type="Pfam" id="PF18293">
    <property type="entry name" value="Caprin-1_dimer"/>
    <property type="match status" value="1"/>
</dbReference>
<reference evidence="4 5" key="1">
    <citation type="submission" date="2015-07" db="EMBL/GenBank/DDBJ databases">
        <title>The genome of Melipona quadrifasciata.</title>
        <authorList>
            <person name="Pan H."/>
            <person name="Kapheim K."/>
        </authorList>
    </citation>
    <scope>NUCLEOTIDE SEQUENCE [LARGE SCALE GENOMIC DNA]</scope>
    <source>
        <strain evidence="4">0111107301</strain>
        <tissue evidence="4">Whole body</tissue>
    </source>
</reference>
<feature type="compositionally biased region" description="Basic and acidic residues" evidence="2">
    <location>
        <begin position="576"/>
        <end position="585"/>
    </location>
</feature>
<evidence type="ECO:0000256" key="2">
    <source>
        <dbReference type="SAM" id="MobiDB-lite"/>
    </source>
</evidence>
<dbReference type="InterPro" id="IPR028816">
    <property type="entry name" value="Caprin"/>
</dbReference>
<dbReference type="PANTHER" id="PTHR22922">
    <property type="entry name" value="GPI-ANCHORED PROTEIN P137"/>
    <property type="match status" value="1"/>
</dbReference>
<feature type="compositionally biased region" description="Low complexity" evidence="2">
    <location>
        <begin position="510"/>
        <end position="523"/>
    </location>
</feature>
<accession>A0A0N0U3M3</accession>
<name>A0A0N0U3M3_9HYME</name>
<dbReference type="AlphaFoldDB" id="A0A0N0U3M3"/>
<feature type="compositionally biased region" description="Low complexity" evidence="2">
    <location>
        <begin position="549"/>
        <end position="563"/>
    </location>
</feature>
<evidence type="ECO:0000313" key="5">
    <source>
        <dbReference type="Proteomes" id="UP000053105"/>
    </source>
</evidence>
<comment type="similarity">
    <text evidence="1">Belongs to the caprin family.</text>
</comment>
<dbReference type="OrthoDB" id="10062814at2759"/>
<protein>
    <submittedName>
        <fullName evidence="4">Caprin like protein</fullName>
    </submittedName>
</protein>
<evidence type="ECO:0000313" key="4">
    <source>
        <dbReference type="EMBL" id="KOX69721.1"/>
    </source>
</evidence>
<feature type="region of interest" description="Disordered" evidence="2">
    <location>
        <begin position="470"/>
        <end position="610"/>
    </location>
</feature>